<feature type="region of interest" description="Disordered" evidence="1">
    <location>
        <begin position="318"/>
        <end position="390"/>
    </location>
</feature>
<protein>
    <submittedName>
        <fullName evidence="2">Uncharacterized protein</fullName>
    </submittedName>
</protein>
<dbReference type="Proteomes" id="UP000078343">
    <property type="component" value="Unassembled WGS sequence"/>
</dbReference>
<evidence type="ECO:0000313" key="2">
    <source>
        <dbReference type="EMBL" id="OAP60906.1"/>
    </source>
</evidence>
<evidence type="ECO:0000256" key="1">
    <source>
        <dbReference type="SAM" id="MobiDB-lite"/>
    </source>
</evidence>
<dbReference type="RefSeq" id="XP_018694273.1">
    <property type="nucleotide sequence ID" value="XM_018837420.1"/>
</dbReference>
<feature type="compositionally biased region" description="Pro residues" evidence="1">
    <location>
        <begin position="104"/>
        <end position="115"/>
    </location>
</feature>
<dbReference type="GeneID" id="30010076"/>
<name>A0A178ZNF2_9EURO</name>
<feature type="compositionally biased region" description="Polar residues" evidence="1">
    <location>
        <begin position="125"/>
        <end position="152"/>
    </location>
</feature>
<organism evidence="2 3">
    <name type="scientific">Fonsecaea erecta</name>
    <dbReference type="NCBI Taxonomy" id="1367422"/>
    <lineage>
        <taxon>Eukaryota</taxon>
        <taxon>Fungi</taxon>
        <taxon>Dikarya</taxon>
        <taxon>Ascomycota</taxon>
        <taxon>Pezizomycotina</taxon>
        <taxon>Eurotiomycetes</taxon>
        <taxon>Chaetothyriomycetidae</taxon>
        <taxon>Chaetothyriales</taxon>
        <taxon>Herpotrichiellaceae</taxon>
        <taxon>Fonsecaea</taxon>
    </lineage>
</organism>
<proteinExistence type="predicted"/>
<dbReference type="EMBL" id="LVYI01000004">
    <property type="protein sequence ID" value="OAP60906.1"/>
    <property type="molecule type" value="Genomic_DNA"/>
</dbReference>
<evidence type="ECO:0000313" key="3">
    <source>
        <dbReference type="Proteomes" id="UP000078343"/>
    </source>
</evidence>
<feature type="compositionally biased region" description="Basic and acidic residues" evidence="1">
    <location>
        <begin position="369"/>
        <end position="384"/>
    </location>
</feature>
<comment type="caution">
    <text evidence="2">The sequence shown here is derived from an EMBL/GenBank/DDBJ whole genome shotgun (WGS) entry which is preliminary data.</text>
</comment>
<feature type="region of interest" description="Disordered" evidence="1">
    <location>
        <begin position="101"/>
        <end position="193"/>
    </location>
</feature>
<keyword evidence="3" id="KW-1185">Reference proteome</keyword>
<feature type="region of interest" description="Disordered" evidence="1">
    <location>
        <begin position="226"/>
        <end position="258"/>
    </location>
</feature>
<gene>
    <name evidence="2" type="ORF">AYL99_05908</name>
</gene>
<reference evidence="2 3" key="1">
    <citation type="submission" date="2016-04" db="EMBL/GenBank/DDBJ databases">
        <title>Draft genome of Fonsecaea erecta CBS 125763.</title>
        <authorList>
            <person name="Weiss V.A."/>
            <person name="Vicente V.A."/>
            <person name="Raittz R.T."/>
            <person name="Moreno L.F."/>
            <person name="De Souza E.M."/>
            <person name="Pedrosa F.O."/>
            <person name="Steffens M.B."/>
            <person name="Faoro H."/>
            <person name="Tadra-Sfeir M.Z."/>
            <person name="Najafzadeh M.J."/>
            <person name="Felipe M.S."/>
            <person name="Teixeira M."/>
            <person name="Sun J."/>
            <person name="Xi L."/>
            <person name="Gomes R."/>
            <person name="De Azevedo C.M."/>
            <person name="Salgado C.G."/>
            <person name="Da Silva M.B."/>
            <person name="Nascimento M.F."/>
            <person name="Queiroz-Telles F."/>
            <person name="Attili D.S."/>
            <person name="Gorbushina A."/>
        </authorList>
    </citation>
    <scope>NUCLEOTIDE SEQUENCE [LARGE SCALE GENOMIC DNA]</scope>
    <source>
        <strain evidence="2 3">CBS 125763</strain>
    </source>
</reference>
<accession>A0A178ZNF2</accession>
<feature type="compositionally biased region" description="Basic and acidic residues" evidence="1">
    <location>
        <begin position="167"/>
        <end position="189"/>
    </location>
</feature>
<dbReference type="OrthoDB" id="506431at2759"/>
<sequence length="435" mass="49211">MAPAPYTAEPGNWFLRGVQSAVFYYVSCSPWLGYKHRRKRRREAKEQAQAKAEIVVTQPGIVTQPGPFQTNEAWAEELMLGPGPPKGWKKDTLLQKIQKKVPKEPPGSNPQPPSAETPAPSSEPGNSSARPSTPLTDSPTELSIRTSSTTNEVGDVDVIASWNKSASDQERPPRERRLSSAMENFKDSLRTTLHPPKWNWKRYDREDEILAGFTERVTRIWNRATSGMHHEDAEEQQEGGEPSTYRRKRAPTDESERYDYNRVRHPEVNDLHPPVVSQLPATRAEAAWMLLPPPSAAVMEARTRPAAEPEMRFPLCVIGRPRKQTEPKPSLAKTRSSEQVEMQDLVYPSDAEDEDDGLSGSETQSVNESIDHRQAHREKSENKNPVRIKHLSDPIIKPAPVVHPVSRIAGDLFVPKRRDSWQFHYVVPSNQPMEW</sequence>
<dbReference type="AlphaFoldDB" id="A0A178ZNF2"/>